<keyword evidence="9" id="KW-0742">SOS response</keyword>
<evidence type="ECO:0000256" key="5">
    <source>
        <dbReference type="ARBA" id="ARBA00022705"/>
    </source>
</evidence>
<dbReference type="RefSeq" id="WP_096831836.1">
    <property type="nucleotide sequence ID" value="NZ_NXIB02000032.1"/>
</dbReference>
<dbReference type="PANTHER" id="PTHR32182">
    <property type="entry name" value="DNA REPLICATION AND REPAIR PROTEIN RECF"/>
    <property type="match status" value="1"/>
</dbReference>
<keyword evidence="5 9" id="KW-0235">DNA replication</keyword>
<dbReference type="AlphaFoldDB" id="A0A2G4F2R2"/>
<dbReference type="GO" id="GO:0009432">
    <property type="term" value="P:SOS response"/>
    <property type="evidence" value="ECO:0007669"/>
    <property type="project" value="UniProtKB-UniRule"/>
</dbReference>
<dbReference type="GO" id="GO:0005524">
    <property type="term" value="F:ATP binding"/>
    <property type="evidence" value="ECO:0007669"/>
    <property type="project" value="UniProtKB-UniRule"/>
</dbReference>
<dbReference type="InterPro" id="IPR001238">
    <property type="entry name" value="DNA-binding_RecF"/>
</dbReference>
<keyword evidence="9" id="KW-0234">DNA repair</keyword>
<dbReference type="GO" id="GO:0006302">
    <property type="term" value="P:double-strand break repair"/>
    <property type="evidence" value="ECO:0007669"/>
    <property type="project" value="TreeGrafter"/>
</dbReference>
<dbReference type="OrthoDB" id="9803889at2"/>
<evidence type="ECO:0000259" key="10">
    <source>
        <dbReference type="Pfam" id="PF02463"/>
    </source>
</evidence>
<evidence type="ECO:0000256" key="6">
    <source>
        <dbReference type="ARBA" id="ARBA00022741"/>
    </source>
</evidence>
<keyword evidence="9" id="KW-0227">DNA damage</keyword>
<proteinExistence type="inferred from homology"/>
<dbReference type="Proteomes" id="UP000226442">
    <property type="component" value="Unassembled WGS sequence"/>
</dbReference>
<reference evidence="11" key="1">
    <citation type="submission" date="2017-10" db="EMBL/GenBank/DDBJ databases">
        <title>Draft genome sequence of the planktic cyanobacteria Tychonema bourrellyi isolated from alpine lentic freshwater.</title>
        <authorList>
            <person name="Tett A."/>
            <person name="Armanini F."/>
            <person name="Asnicar F."/>
            <person name="Boscaini A."/>
            <person name="Pasolli E."/>
            <person name="Zolfo M."/>
            <person name="Donati C."/>
            <person name="Salmaso N."/>
            <person name="Segata N."/>
        </authorList>
    </citation>
    <scope>NUCLEOTIDE SEQUENCE</scope>
    <source>
        <strain evidence="11">FEM_GT703</strain>
    </source>
</reference>
<sequence>MYLKNIHLRQFRNYLDQKVAFDAPKTILVGNNAQGKSNLLEAVELLSTLKSHRATRDRDLILDSKPMGQIEATLERQTGSIDLALTMHSQARRTCKLNGEPLRRHLDFLSVLNVVQFSCLDLDLVRGGPEIRRNWIDRLVIQLEPIYAHILQQYNQILRQRNALLKSSKEIRKANFSEPLDKMQFMGNETASSQDREEFPIPHAQFPMPNSPCPIPNSPFPIQNSELALWDAQLATAGARVIRRRDRVLERLMPLARNWHSSISGSTEVLDIKYAANIEVGQEFIAKDNLEGVRSAFLDKIQQRAIAEKFQGTTLVGPHRDDITFTINNTPARQYGSQGQQRTLVLALKLAELQLIEEVVGEPPLLLLDDVLAELDLNRQNQLLETIQERFQTLITTTHLGAFDSQWLQQTQILTVVAGQINQF</sequence>
<dbReference type="SUPFAM" id="SSF52540">
    <property type="entry name" value="P-loop containing nucleoside triphosphate hydrolases"/>
    <property type="match status" value="1"/>
</dbReference>
<evidence type="ECO:0000256" key="9">
    <source>
        <dbReference type="HAMAP-Rule" id="MF_00365"/>
    </source>
</evidence>
<evidence type="ECO:0000256" key="1">
    <source>
        <dbReference type="ARBA" id="ARBA00004496"/>
    </source>
</evidence>
<dbReference type="InterPro" id="IPR018078">
    <property type="entry name" value="DNA-binding_RecF_CS"/>
</dbReference>
<keyword evidence="12" id="KW-1185">Reference proteome</keyword>
<accession>A0A2G4F2R2</accession>
<dbReference type="PROSITE" id="PS00618">
    <property type="entry name" value="RECF_2"/>
    <property type="match status" value="1"/>
</dbReference>
<comment type="similarity">
    <text evidence="2 9">Belongs to the RecF family.</text>
</comment>
<dbReference type="GO" id="GO:0005737">
    <property type="term" value="C:cytoplasm"/>
    <property type="evidence" value="ECO:0007669"/>
    <property type="project" value="UniProtKB-SubCell"/>
</dbReference>
<comment type="caution">
    <text evidence="11">The sequence shown here is derived from an EMBL/GenBank/DDBJ whole genome shotgun (WGS) entry which is preliminary data.</text>
</comment>
<dbReference type="CDD" id="cd03242">
    <property type="entry name" value="ABC_RecF"/>
    <property type="match status" value="1"/>
</dbReference>
<dbReference type="HAMAP" id="MF_00365">
    <property type="entry name" value="RecF"/>
    <property type="match status" value="1"/>
</dbReference>
<dbReference type="GO" id="GO:0000731">
    <property type="term" value="P:DNA synthesis involved in DNA repair"/>
    <property type="evidence" value="ECO:0007669"/>
    <property type="project" value="TreeGrafter"/>
</dbReference>
<comment type="function">
    <text evidence="9">The RecF protein is involved in DNA metabolism; it is required for DNA replication and normal SOS inducibility. RecF binds preferentially to single-stranded, linear DNA. It also seems to bind ATP.</text>
</comment>
<comment type="subcellular location">
    <subcellularLocation>
        <location evidence="1 9">Cytoplasm</location>
    </subcellularLocation>
</comment>
<feature type="binding site" evidence="9">
    <location>
        <begin position="30"/>
        <end position="37"/>
    </location>
    <ligand>
        <name>ATP</name>
        <dbReference type="ChEBI" id="CHEBI:30616"/>
    </ligand>
</feature>
<dbReference type="PANTHER" id="PTHR32182:SF0">
    <property type="entry name" value="DNA REPLICATION AND REPAIR PROTEIN RECF"/>
    <property type="match status" value="1"/>
</dbReference>
<dbReference type="InterPro" id="IPR003395">
    <property type="entry name" value="RecF/RecN/SMC_N"/>
</dbReference>
<evidence type="ECO:0000313" key="12">
    <source>
        <dbReference type="Proteomes" id="UP000226442"/>
    </source>
</evidence>
<feature type="domain" description="RecF/RecN/SMC N-terminal" evidence="10">
    <location>
        <begin position="2"/>
        <end position="401"/>
    </location>
</feature>
<organism evidence="11 12">
    <name type="scientific">Tychonema bourrellyi FEM_GT703</name>
    <dbReference type="NCBI Taxonomy" id="2040638"/>
    <lineage>
        <taxon>Bacteria</taxon>
        <taxon>Bacillati</taxon>
        <taxon>Cyanobacteriota</taxon>
        <taxon>Cyanophyceae</taxon>
        <taxon>Oscillatoriophycideae</taxon>
        <taxon>Oscillatoriales</taxon>
        <taxon>Microcoleaceae</taxon>
        <taxon>Tychonema</taxon>
    </lineage>
</organism>
<evidence type="ECO:0000256" key="2">
    <source>
        <dbReference type="ARBA" id="ARBA00008016"/>
    </source>
</evidence>
<dbReference type="GO" id="GO:0006260">
    <property type="term" value="P:DNA replication"/>
    <property type="evidence" value="ECO:0007669"/>
    <property type="project" value="UniProtKB-UniRule"/>
</dbReference>
<keyword evidence="7 9" id="KW-0067">ATP-binding</keyword>
<dbReference type="Gene3D" id="1.20.1050.90">
    <property type="entry name" value="RecF/RecN/SMC, N-terminal domain"/>
    <property type="match status" value="1"/>
</dbReference>
<keyword evidence="4 9" id="KW-0963">Cytoplasm</keyword>
<evidence type="ECO:0000256" key="7">
    <source>
        <dbReference type="ARBA" id="ARBA00022840"/>
    </source>
</evidence>
<dbReference type="InterPro" id="IPR027417">
    <property type="entry name" value="P-loop_NTPase"/>
</dbReference>
<dbReference type="Gene3D" id="3.40.50.300">
    <property type="entry name" value="P-loop containing nucleotide triphosphate hydrolases"/>
    <property type="match status" value="1"/>
</dbReference>
<evidence type="ECO:0000256" key="3">
    <source>
        <dbReference type="ARBA" id="ARBA00020170"/>
    </source>
</evidence>
<dbReference type="EMBL" id="NXIB02000032">
    <property type="protein sequence ID" value="PHX56064.1"/>
    <property type="molecule type" value="Genomic_DNA"/>
</dbReference>
<dbReference type="Pfam" id="PF02463">
    <property type="entry name" value="SMC_N"/>
    <property type="match status" value="1"/>
</dbReference>
<gene>
    <name evidence="9" type="primary">recF</name>
    <name evidence="11" type="ORF">CP500_007475</name>
</gene>
<dbReference type="InterPro" id="IPR042174">
    <property type="entry name" value="RecF_2"/>
</dbReference>
<protein>
    <recommendedName>
        <fullName evidence="3 9">DNA replication and repair protein RecF</fullName>
    </recommendedName>
</protein>
<keyword evidence="6 9" id="KW-0547">Nucleotide-binding</keyword>
<dbReference type="PROSITE" id="PS00617">
    <property type="entry name" value="RECF_1"/>
    <property type="match status" value="1"/>
</dbReference>
<evidence type="ECO:0000256" key="4">
    <source>
        <dbReference type="ARBA" id="ARBA00022490"/>
    </source>
</evidence>
<name>A0A2G4F2R2_9CYAN</name>
<keyword evidence="8 9" id="KW-0238">DNA-binding</keyword>
<evidence type="ECO:0000313" key="11">
    <source>
        <dbReference type="EMBL" id="PHX56064.1"/>
    </source>
</evidence>
<evidence type="ECO:0000256" key="8">
    <source>
        <dbReference type="ARBA" id="ARBA00023125"/>
    </source>
</evidence>
<dbReference type="GO" id="GO:0003697">
    <property type="term" value="F:single-stranded DNA binding"/>
    <property type="evidence" value="ECO:0007669"/>
    <property type="project" value="UniProtKB-UniRule"/>
</dbReference>